<evidence type="ECO:0000313" key="2">
    <source>
        <dbReference type="EMBL" id="SPD75373.1"/>
    </source>
</evidence>
<dbReference type="Pfam" id="PF03551">
    <property type="entry name" value="PadR"/>
    <property type="match status" value="1"/>
</dbReference>
<feature type="domain" description="Transcription regulator PadR N-terminal" evidence="1">
    <location>
        <begin position="30"/>
        <end position="97"/>
    </location>
</feature>
<evidence type="ECO:0000259" key="1">
    <source>
        <dbReference type="Pfam" id="PF03551"/>
    </source>
</evidence>
<dbReference type="PANTHER" id="PTHR33169:SF14">
    <property type="entry name" value="TRANSCRIPTIONAL REGULATOR RV3488"/>
    <property type="match status" value="1"/>
</dbReference>
<dbReference type="AlphaFoldDB" id="A0A445N120"/>
<dbReference type="EMBL" id="OJIN01000199">
    <property type="protein sequence ID" value="SPD75373.1"/>
    <property type="molecule type" value="Genomic_DNA"/>
</dbReference>
<dbReference type="InterPro" id="IPR036390">
    <property type="entry name" value="WH_DNA-bd_sf"/>
</dbReference>
<dbReference type="PANTHER" id="PTHR33169">
    <property type="entry name" value="PADR-FAMILY TRANSCRIPTIONAL REGULATOR"/>
    <property type="match status" value="1"/>
</dbReference>
<reference evidence="2" key="1">
    <citation type="submission" date="2018-01" db="EMBL/GenBank/DDBJ databases">
        <authorList>
            <person name="Regsiter A."/>
            <person name="William W."/>
        </authorList>
    </citation>
    <scope>NUCLEOTIDE SEQUENCE</scope>
    <source>
        <strain evidence="2">TRIP AH-1</strain>
    </source>
</reference>
<sequence length="125" mass="14307">MPRTKNKDSGPPQGKADRYIQPSILLGLLLKISYGYELIQNIQMFGFIEGQAPPGMIYRHLRQLEQDGLVHSNWVTEGAGPAKRVYQITDEGKEVLALWIGNMRKQAENLNAFIKYYEKLLKDNE</sequence>
<dbReference type="InterPro" id="IPR005149">
    <property type="entry name" value="Tscrpt_reg_PadR_N"/>
</dbReference>
<accession>A0A445N120</accession>
<dbReference type="InterPro" id="IPR052509">
    <property type="entry name" value="Metal_resp_DNA-bind_regulator"/>
</dbReference>
<proteinExistence type="predicted"/>
<dbReference type="Gene3D" id="1.10.10.10">
    <property type="entry name" value="Winged helix-like DNA-binding domain superfamily/Winged helix DNA-binding domain"/>
    <property type="match status" value="1"/>
</dbReference>
<name>A0A445N120_9BACT</name>
<organism evidence="2">
    <name type="scientific">uncultured Desulfobacterium sp</name>
    <dbReference type="NCBI Taxonomy" id="201089"/>
    <lineage>
        <taxon>Bacteria</taxon>
        <taxon>Pseudomonadati</taxon>
        <taxon>Thermodesulfobacteriota</taxon>
        <taxon>Desulfobacteria</taxon>
        <taxon>Desulfobacterales</taxon>
        <taxon>Desulfobacteriaceae</taxon>
        <taxon>Desulfobacterium</taxon>
        <taxon>environmental samples</taxon>
    </lineage>
</organism>
<dbReference type="SUPFAM" id="SSF46785">
    <property type="entry name" value="Winged helix' DNA-binding domain"/>
    <property type="match status" value="1"/>
</dbReference>
<dbReference type="InterPro" id="IPR036388">
    <property type="entry name" value="WH-like_DNA-bd_sf"/>
</dbReference>
<gene>
    <name evidence="2" type="ORF">PITCH_A560014</name>
</gene>
<protein>
    <submittedName>
        <fullName evidence="2">Transcriptional regulator, PadR family</fullName>
    </submittedName>
</protein>